<feature type="compositionally biased region" description="Basic and acidic residues" evidence="1">
    <location>
        <begin position="1"/>
        <end position="10"/>
    </location>
</feature>
<feature type="region of interest" description="Disordered" evidence="1">
    <location>
        <begin position="1"/>
        <end position="86"/>
    </location>
</feature>
<evidence type="ECO:0000256" key="1">
    <source>
        <dbReference type="SAM" id="MobiDB-lite"/>
    </source>
</evidence>
<protein>
    <submittedName>
        <fullName evidence="2">Uncharacterized protein</fullName>
    </submittedName>
</protein>
<accession>A0ABD0KQX2</accession>
<reference evidence="2 3" key="1">
    <citation type="journal article" date="2023" name="Sci. Data">
        <title>Genome assembly of the Korean intertidal mud-creeper Batillaria attramentaria.</title>
        <authorList>
            <person name="Patra A.K."/>
            <person name="Ho P.T."/>
            <person name="Jun S."/>
            <person name="Lee S.J."/>
            <person name="Kim Y."/>
            <person name="Won Y.J."/>
        </authorList>
    </citation>
    <scope>NUCLEOTIDE SEQUENCE [LARGE SCALE GENOMIC DNA]</scope>
    <source>
        <strain evidence="2">Wonlab-2016</strain>
    </source>
</reference>
<dbReference type="EMBL" id="JACVVK020000136">
    <property type="protein sequence ID" value="KAK7489592.1"/>
    <property type="molecule type" value="Genomic_DNA"/>
</dbReference>
<sequence length="109" mass="10148">MRSPLHRETGKTNASLNSKDFPGEGLGSGAGGGDGQGWGSGAGGGGGQGWGSGVGGGGGQGWGSGVGGGGGQGWGSGAGGGGHDVGLQEFLMSKSSCMHVCNQTNKAAI</sequence>
<name>A0ABD0KQX2_9CAEN</name>
<organism evidence="2 3">
    <name type="scientific">Batillaria attramentaria</name>
    <dbReference type="NCBI Taxonomy" id="370345"/>
    <lineage>
        <taxon>Eukaryota</taxon>
        <taxon>Metazoa</taxon>
        <taxon>Spiralia</taxon>
        <taxon>Lophotrochozoa</taxon>
        <taxon>Mollusca</taxon>
        <taxon>Gastropoda</taxon>
        <taxon>Caenogastropoda</taxon>
        <taxon>Sorbeoconcha</taxon>
        <taxon>Cerithioidea</taxon>
        <taxon>Batillariidae</taxon>
        <taxon>Batillaria</taxon>
    </lineage>
</organism>
<evidence type="ECO:0000313" key="2">
    <source>
        <dbReference type="EMBL" id="KAK7489592.1"/>
    </source>
</evidence>
<gene>
    <name evidence="2" type="ORF">BaRGS_00019226</name>
</gene>
<evidence type="ECO:0000313" key="3">
    <source>
        <dbReference type="Proteomes" id="UP001519460"/>
    </source>
</evidence>
<feature type="compositionally biased region" description="Gly residues" evidence="1">
    <location>
        <begin position="24"/>
        <end position="84"/>
    </location>
</feature>
<comment type="caution">
    <text evidence="2">The sequence shown here is derived from an EMBL/GenBank/DDBJ whole genome shotgun (WGS) entry which is preliminary data.</text>
</comment>
<dbReference type="AlphaFoldDB" id="A0ABD0KQX2"/>
<keyword evidence="3" id="KW-1185">Reference proteome</keyword>
<proteinExistence type="predicted"/>
<dbReference type="Proteomes" id="UP001519460">
    <property type="component" value="Unassembled WGS sequence"/>
</dbReference>